<dbReference type="PANTHER" id="PTHR21600">
    <property type="entry name" value="MITOCHONDRIAL RNA PSEUDOURIDINE SYNTHASE"/>
    <property type="match status" value="1"/>
</dbReference>
<evidence type="ECO:0000259" key="6">
    <source>
        <dbReference type="Pfam" id="PF00849"/>
    </source>
</evidence>
<dbReference type="NCBIfam" id="TIGR00005">
    <property type="entry name" value="rluA_subfam"/>
    <property type="match status" value="1"/>
</dbReference>
<dbReference type="EMBL" id="JAUDCK010000003">
    <property type="protein sequence ID" value="MDM8195025.1"/>
    <property type="molecule type" value="Genomic_DNA"/>
</dbReference>
<protein>
    <recommendedName>
        <fullName evidence="5">Pseudouridine synthase</fullName>
        <ecNumber evidence="5">5.4.99.-</ecNumber>
    </recommendedName>
</protein>
<keyword evidence="3 5" id="KW-0413">Isomerase</keyword>
<dbReference type="CDD" id="cd02869">
    <property type="entry name" value="PseudoU_synth_RluA_like"/>
    <property type="match status" value="1"/>
</dbReference>
<evidence type="ECO:0000313" key="8">
    <source>
        <dbReference type="Proteomes" id="UP001529275"/>
    </source>
</evidence>
<evidence type="ECO:0000256" key="3">
    <source>
        <dbReference type="ARBA" id="ARBA00023235"/>
    </source>
</evidence>
<evidence type="ECO:0000256" key="4">
    <source>
        <dbReference type="PROSITE-ProRule" id="PRU00182"/>
    </source>
</evidence>
<gene>
    <name evidence="7" type="ORF">QUV98_01705</name>
</gene>
<dbReference type="Gene3D" id="3.30.2350.10">
    <property type="entry name" value="Pseudouridine synthase"/>
    <property type="match status" value="1"/>
</dbReference>
<feature type="domain" description="Pseudouridine synthase RsuA/RluA-like" evidence="6">
    <location>
        <begin position="75"/>
        <end position="223"/>
    </location>
</feature>
<keyword evidence="8" id="KW-1185">Reference proteome</keyword>
<dbReference type="PANTHER" id="PTHR21600:SF44">
    <property type="entry name" value="RIBOSOMAL LARGE SUBUNIT PSEUDOURIDINE SYNTHASE D"/>
    <property type="match status" value="1"/>
</dbReference>
<dbReference type="RefSeq" id="WP_289527137.1">
    <property type="nucleotide sequence ID" value="NZ_JAUDCK010000003.1"/>
</dbReference>
<comment type="similarity">
    <text evidence="2 5">Belongs to the pseudouridine synthase RluA family.</text>
</comment>
<dbReference type="EC" id="5.4.99.-" evidence="5"/>
<dbReference type="SUPFAM" id="SSF55120">
    <property type="entry name" value="Pseudouridine synthase"/>
    <property type="match status" value="1"/>
</dbReference>
<sequence length="279" mass="32467">MEYKVETSTTLLPFLLEQTSKKRSELKNLLKFQCIYVDGHIQTHYAYPLKKGQIVSIEKKKDALPFPILYEDKELIVIDKPCGLLSEATAKESQKTAYAIVKKYLTSKNENIFLVHRLDQYTSGILMFVKSKKLYDILTHHWNQYVKTRGYIAIVEGKISKSSGTIDNYLAESKTQNVYITSKQNGKRAITHYRVIRSCPKWSMLEVYLDTGRKNQIRVHLSSLHHPIVGDDKYHSTSNPLKRLGLHAHEFMFIHPLTKKEMRFVSPTPQSFEKLFKKR</sequence>
<dbReference type="InterPro" id="IPR006224">
    <property type="entry name" value="PsdUridine_synth_RluA-like_CS"/>
</dbReference>
<dbReference type="GO" id="GO:0016853">
    <property type="term" value="F:isomerase activity"/>
    <property type="evidence" value="ECO:0007669"/>
    <property type="project" value="UniProtKB-KW"/>
</dbReference>
<reference evidence="7 8" key="2">
    <citation type="submission" date="2023-06" db="EMBL/GenBank/DDBJ databases">
        <authorList>
            <person name="Zeman M."/>
            <person name="Kubasova T."/>
            <person name="Jahodarova E."/>
            <person name="Nykrynova M."/>
            <person name="Rychlik I."/>
        </authorList>
    </citation>
    <scope>NUCLEOTIDE SEQUENCE [LARGE SCALE GENOMIC DNA]</scope>
    <source>
        <strain evidence="7 8">ET341</strain>
    </source>
</reference>
<dbReference type="InterPro" id="IPR006145">
    <property type="entry name" value="PsdUridine_synth_RsuA/RluA"/>
</dbReference>
<comment type="function">
    <text evidence="5">Responsible for synthesis of pseudouridine from uracil.</text>
</comment>
<comment type="caution">
    <text evidence="7">The sequence shown here is derived from an EMBL/GenBank/DDBJ whole genome shotgun (WGS) entry which is preliminary data.</text>
</comment>
<evidence type="ECO:0000256" key="2">
    <source>
        <dbReference type="ARBA" id="ARBA00010876"/>
    </source>
</evidence>
<reference evidence="8" key="1">
    <citation type="submission" date="2023-06" db="EMBL/GenBank/DDBJ databases">
        <title>Identification and characterization of horizontal gene transfer across gut microbiota members of farm animals based on homology search.</title>
        <authorList>
            <person name="Zeman M."/>
            <person name="Kubasova T."/>
            <person name="Jahodarova E."/>
            <person name="Nykrynova M."/>
            <person name="Rychlik I."/>
        </authorList>
    </citation>
    <scope>NUCLEOTIDE SEQUENCE [LARGE SCALE GENOMIC DNA]</scope>
    <source>
        <strain evidence="8">ET341</strain>
    </source>
</reference>
<comment type="catalytic activity">
    <reaction evidence="1 5">
        <text>a uridine in RNA = a pseudouridine in RNA</text>
        <dbReference type="Rhea" id="RHEA:48348"/>
        <dbReference type="Rhea" id="RHEA-COMP:12068"/>
        <dbReference type="Rhea" id="RHEA-COMP:12069"/>
        <dbReference type="ChEBI" id="CHEBI:65314"/>
        <dbReference type="ChEBI" id="CHEBI:65315"/>
    </reaction>
</comment>
<dbReference type="Proteomes" id="UP001529275">
    <property type="component" value="Unassembled WGS sequence"/>
</dbReference>
<dbReference type="CDD" id="cd00165">
    <property type="entry name" value="S4"/>
    <property type="match status" value="1"/>
</dbReference>
<organism evidence="7 8">
    <name type="scientific">Massilimicrobiota timonensis</name>
    <dbReference type="NCBI Taxonomy" id="1776392"/>
    <lineage>
        <taxon>Bacteria</taxon>
        <taxon>Bacillati</taxon>
        <taxon>Bacillota</taxon>
        <taxon>Erysipelotrichia</taxon>
        <taxon>Erysipelotrichales</taxon>
        <taxon>Erysipelotrichaceae</taxon>
        <taxon>Massilimicrobiota</taxon>
    </lineage>
</organism>
<accession>A0ABT7UFU9</accession>
<dbReference type="Pfam" id="PF00849">
    <property type="entry name" value="PseudoU_synth_2"/>
    <property type="match status" value="1"/>
</dbReference>
<name>A0ABT7UFU9_9FIRM</name>
<evidence type="ECO:0000256" key="5">
    <source>
        <dbReference type="RuleBase" id="RU362028"/>
    </source>
</evidence>
<evidence type="ECO:0000256" key="1">
    <source>
        <dbReference type="ARBA" id="ARBA00000073"/>
    </source>
</evidence>
<dbReference type="PROSITE" id="PS50889">
    <property type="entry name" value="S4"/>
    <property type="match status" value="1"/>
</dbReference>
<dbReference type="InterPro" id="IPR006225">
    <property type="entry name" value="PsdUridine_synth_RluC/D"/>
</dbReference>
<dbReference type="InterPro" id="IPR020103">
    <property type="entry name" value="PsdUridine_synth_cat_dom_sf"/>
</dbReference>
<dbReference type="PROSITE" id="PS01129">
    <property type="entry name" value="PSI_RLU"/>
    <property type="match status" value="1"/>
</dbReference>
<dbReference type="InterPro" id="IPR050188">
    <property type="entry name" value="RluA_PseudoU_synthase"/>
</dbReference>
<evidence type="ECO:0000313" key="7">
    <source>
        <dbReference type="EMBL" id="MDM8195025.1"/>
    </source>
</evidence>
<keyword evidence="4" id="KW-0694">RNA-binding</keyword>
<proteinExistence type="inferred from homology"/>